<dbReference type="PANTHER" id="PTHR33304">
    <property type="match status" value="1"/>
</dbReference>
<evidence type="ECO:0000256" key="5">
    <source>
        <dbReference type="ARBA" id="ARBA00023163"/>
    </source>
</evidence>
<dbReference type="EnsemblPlants" id="AUR62008519-RA">
    <property type="protein sequence ID" value="AUR62008519-RA:cds"/>
    <property type="gene ID" value="AUR62008519"/>
</dbReference>
<evidence type="ECO:0000259" key="7">
    <source>
        <dbReference type="Pfam" id="PF23121"/>
    </source>
</evidence>
<keyword evidence="3" id="KW-0862">Zinc</keyword>
<feature type="compositionally biased region" description="Polar residues" evidence="6">
    <location>
        <begin position="190"/>
        <end position="199"/>
    </location>
</feature>
<evidence type="ECO:0000256" key="4">
    <source>
        <dbReference type="ARBA" id="ARBA00023015"/>
    </source>
</evidence>
<feature type="region of interest" description="Disordered" evidence="6">
    <location>
        <begin position="137"/>
        <end position="199"/>
    </location>
</feature>
<dbReference type="GO" id="GO:0140566">
    <property type="term" value="F:histone reader activity"/>
    <property type="evidence" value="ECO:0007669"/>
    <property type="project" value="InterPro"/>
</dbReference>
<dbReference type="AlphaFoldDB" id="A0A803L9I0"/>
<dbReference type="OMA" id="SIAMPIF"/>
<keyword evidence="5" id="KW-0804">Transcription</keyword>
<evidence type="ECO:0000256" key="3">
    <source>
        <dbReference type="ARBA" id="ARBA00022833"/>
    </source>
</evidence>
<feature type="compositionally biased region" description="Polar residues" evidence="6">
    <location>
        <begin position="24"/>
        <end position="40"/>
    </location>
</feature>
<keyword evidence="1" id="KW-0479">Metal-binding</keyword>
<feature type="compositionally biased region" description="Basic and acidic residues" evidence="6">
    <location>
        <begin position="464"/>
        <end position="478"/>
    </location>
</feature>
<dbReference type="GO" id="GO:0034244">
    <property type="term" value="P:negative regulation of transcription elongation by RNA polymerase II"/>
    <property type="evidence" value="ECO:0007669"/>
    <property type="project" value="InterPro"/>
</dbReference>
<dbReference type="Proteomes" id="UP000596660">
    <property type="component" value="Unplaced"/>
</dbReference>
<feature type="compositionally biased region" description="Polar residues" evidence="6">
    <location>
        <begin position="75"/>
        <end position="85"/>
    </location>
</feature>
<feature type="domain" description="AIPP2-like SPOC-like" evidence="7">
    <location>
        <begin position="295"/>
        <end position="436"/>
    </location>
</feature>
<evidence type="ECO:0000256" key="6">
    <source>
        <dbReference type="SAM" id="MobiDB-lite"/>
    </source>
</evidence>
<evidence type="ECO:0000313" key="9">
    <source>
        <dbReference type="Proteomes" id="UP000596660"/>
    </source>
</evidence>
<name>A0A803L9I0_CHEQI</name>
<feature type="compositionally biased region" description="Polar residues" evidence="6">
    <location>
        <begin position="141"/>
        <end position="159"/>
    </location>
</feature>
<keyword evidence="2" id="KW-0863">Zinc-finger</keyword>
<keyword evidence="9" id="KW-1185">Reference proteome</keyword>
<evidence type="ECO:0000256" key="2">
    <source>
        <dbReference type="ARBA" id="ARBA00022771"/>
    </source>
</evidence>
<reference evidence="8" key="1">
    <citation type="journal article" date="2017" name="Nature">
        <title>The genome of Chenopodium quinoa.</title>
        <authorList>
            <person name="Jarvis D.E."/>
            <person name="Ho Y.S."/>
            <person name="Lightfoot D.J."/>
            <person name="Schmoeckel S.M."/>
            <person name="Li B."/>
            <person name="Borm T.J.A."/>
            <person name="Ohyanagi H."/>
            <person name="Mineta K."/>
            <person name="Michell C.T."/>
            <person name="Saber N."/>
            <person name="Kharbatia N.M."/>
            <person name="Rupper R.R."/>
            <person name="Sharp A.R."/>
            <person name="Dally N."/>
            <person name="Boughton B.A."/>
            <person name="Woo Y.H."/>
            <person name="Gao G."/>
            <person name="Schijlen E.G.W.M."/>
            <person name="Guo X."/>
            <person name="Momin A.A."/>
            <person name="Negrao S."/>
            <person name="Al-Babili S."/>
            <person name="Gehring C."/>
            <person name="Roessner U."/>
            <person name="Jung C."/>
            <person name="Murphy K."/>
            <person name="Arold S.T."/>
            <person name="Gojobori T."/>
            <person name="van der Linden C.G."/>
            <person name="van Loo E.N."/>
            <person name="Jellen E.N."/>
            <person name="Maughan P.J."/>
            <person name="Tester M."/>
        </authorList>
    </citation>
    <scope>NUCLEOTIDE SEQUENCE [LARGE SCALE GENOMIC DNA]</scope>
    <source>
        <strain evidence="8">cv. PI 614886</strain>
    </source>
</reference>
<feature type="region of interest" description="Disordered" evidence="6">
    <location>
        <begin position="75"/>
        <end position="125"/>
    </location>
</feature>
<evidence type="ECO:0000256" key="1">
    <source>
        <dbReference type="ARBA" id="ARBA00022723"/>
    </source>
</evidence>
<dbReference type="GO" id="GO:0008270">
    <property type="term" value="F:zinc ion binding"/>
    <property type="evidence" value="ECO:0007669"/>
    <property type="project" value="UniProtKB-KW"/>
</dbReference>
<dbReference type="PANTHER" id="PTHR33304:SF36">
    <property type="entry name" value="GB|AAF26970.1-RELATED"/>
    <property type="match status" value="1"/>
</dbReference>
<organism evidence="8 9">
    <name type="scientific">Chenopodium quinoa</name>
    <name type="common">Quinoa</name>
    <dbReference type="NCBI Taxonomy" id="63459"/>
    <lineage>
        <taxon>Eukaryota</taxon>
        <taxon>Viridiplantae</taxon>
        <taxon>Streptophyta</taxon>
        <taxon>Embryophyta</taxon>
        <taxon>Tracheophyta</taxon>
        <taxon>Spermatophyta</taxon>
        <taxon>Magnoliopsida</taxon>
        <taxon>eudicotyledons</taxon>
        <taxon>Gunneridae</taxon>
        <taxon>Pentapetalae</taxon>
        <taxon>Caryophyllales</taxon>
        <taxon>Chenopodiaceae</taxon>
        <taxon>Chenopodioideae</taxon>
        <taxon>Atripliceae</taxon>
        <taxon>Chenopodium</taxon>
    </lineage>
</organism>
<feature type="compositionally biased region" description="Polar residues" evidence="6">
    <location>
        <begin position="480"/>
        <end position="490"/>
    </location>
</feature>
<accession>A0A803L9I0</accession>
<dbReference type="Pfam" id="PF23121">
    <property type="entry name" value="SPOC_AIPP2"/>
    <property type="match status" value="1"/>
</dbReference>
<feature type="region of interest" description="Disordered" evidence="6">
    <location>
        <begin position="463"/>
        <end position="494"/>
    </location>
</feature>
<feature type="region of interest" description="Disordered" evidence="6">
    <location>
        <begin position="24"/>
        <end position="55"/>
    </location>
</feature>
<dbReference type="Gramene" id="AUR62008519-RA">
    <property type="protein sequence ID" value="AUR62008519-RA:cds"/>
    <property type="gene ID" value="AUR62008519"/>
</dbReference>
<dbReference type="InterPro" id="IPR049914">
    <property type="entry name" value="PHD1-3/5-6"/>
</dbReference>
<reference evidence="8" key="2">
    <citation type="submission" date="2021-03" db="UniProtKB">
        <authorList>
            <consortium name="EnsemblPlants"/>
        </authorList>
    </citation>
    <scope>IDENTIFICATION</scope>
</reference>
<dbReference type="InterPro" id="IPR056280">
    <property type="entry name" value="AIPP2-like_SPOC"/>
</dbReference>
<keyword evidence="4" id="KW-0805">Transcription regulation</keyword>
<evidence type="ECO:0000313" key="8">
    <source>
        <dbReference type="EnsemblPlants" id="AUR62008519-RA:cds"/>
    </source>
</evidence>
<proteinExistence type="predicted"/>
<protein>
    <recommendedName>
        <fullName evidence="7">AIPP2-like SPOC-like domain-containing protein</fullName>
    </recommendedName>
</protein>
<sequence>YCMRVAYNGDQEKWVCEECDSSNVANQLPSKPASSKQPSGTGLRFSIKKPPPNTRVQYISPEEAIVLETEAMRNNLSSPSKSSFAHRSPTPFRIKPNPTVGISRRREPQSDWSLPSGSKDRKSLASTVVENSVFQKEHAWQDSSTSRRSLARNTQTSNVMHKEKEASARESPTAKRVTFGKLPKPAAQRDNINSGHTSTQLGQRLPAVSSDGCAQQFGANTPAAELLPNKNISRTDINSGDTSQLVHTFPNVTSGMDVCIEAWNKKTDPKGRESPKVTMVFDSHLPNHPAMSPTWRGTFQITNDVGLCNIFNDIQAHPPCKVHRKVYQVSKQFPKTLALNMLPQRDYWVDIFEDDVPGELHIGLYFLPPRLSNKNGGFPASTCDLEQRYYSLLDYLDEHDYLLRTSFDEVELIVFSSKHLPKDSCKINQKSFLWGVLRPSVAKFGASKTTIPAQNSEVIDEITEPSRTKSLSARDDAVHSSYSQQVQQPMSEEHEAEDMVVDMLGGRELDNIDIVVLKPTVNSCDGLIKSEIETGSKVKASPKSTGESVLEFSPIKIEREWTNSKAIEDTGLEFEKELQRSFDRFAALMELKNAGSFVSKVKQEADAQEQLF</sequence>